<feature type="compositionally biased region" description="Low complexity" evidence="1">
    <location>
        <begin position="225"/>
        <end position="234"/>
    </location>
</feature>
<accession>A0A1I8FJR4</accession>
<reference evidence="3" key="1">
    <citation type="submission" date="2016-11" db="UniProtKB">
        <authorList>
            <consortium name="WormBaseParasite"/>
        </authorList>
    </citation>
    <scope>IDENTIFICATION</scope>
</reference>
<feature type="region of interest" description="Disordered" evidence="1">
    <location>
        <begin position="1"/>
        <end position="21"/>
    </location>
</feature>
<sequence>PSRCATPTPAASGGRHGHSRATVALAKRAERQCQVKLLSKSKQKQCQVKLRAEAVQVKLRASSGQVKLRAEQCQVKLRAEQCRGEAESRAVPGEAESRAVQGDEAVASRSNTVWDGVFTSLSPRTPAGVRLAAVRPAAGARLFLCAERAAQPNLHRSKQEMFVWAFVQERRRAGLRMVSELEKLAALELRLEASDSELEELRGGVPGERSAAPGPSRTSETAAMEQQEQQGNRQGRSKQAAVASNSEAIVKPRPASRPARRVRYRTEPPDDVAGRRRRRSGWRLGRRRQRDCRPGSHSRTPRESRRRLPPALLRAEAARLRMQPRWADAATASTLKSHATPWKSHADNENAYNRALKTLRIFGRAQQDPRQTAESAARQPLACFRTCLGWQSLPA</sequence>
<dbReference type="AlphaFoldDB" id="A0A1I8FJR4"/>
<evidence type="ECO:0000256" key="1">
    <source>
        <dbReference type="SAM" id="MobiDB-lite"/>
    </source>
</evidence>
<dbReference type="WBParaSite" id="maker-unitig_37300-snap-gene-0.2-mRNA-1">
    <property type="protein sequence ID" value="maker-unitig_37300-snap-gene-0.2-mRNA-1"/>
    <property type="gene ID" value="maker-unitig_37300-snap-gene-0.2"/>
</dbReference>
<keyword evidence="2" id="KW-1185">Reference proteome</keyword>
<feature type="region of interest" description="Disordered" evidence="1">
    <location>
        <begin position="197"/>
        <end position="309"/>
    </location>
</feature>
<feature type="compositionally biased region" description="Basic residues" evidence="1">
    <location>
        <begin position="275"/>
        <end position="290"/>
    </location>
</feature>
<proteinExistence type="predicted"/>
<feature type="compositionally biased region" description="Basic and acidic residues" evidence="1">
    <location>
        <begin position="264"/>
        <end position="274"/>
    </location>
</feature>
<dbReference type="Proteomes" id="UP000095280">
    <property type="component" value="Unplaced"/>
</dbReference>
<evidence type="ECO:0000313" key="3">
    <source>
        <dbReference type="WBParaSite" id="maker-unitig_37300-snap-gene-0.2-mRNA-1"/>
    </source>
</evidence>
<name>A0A1I8FJR4_9PLAT</name>
<protein>
    <submittedName>
        <fullName evidence="3">FHA domain-containing protein</fullName>
    </submittedName>
</protein>
<organism evidence="2 3">
    <name type="scientific">Macrostomum lignano</name>
    <dbReference type="NCBI Taxonomy" id="282301"/>
    <lineage>
        <taxon>Eukaryota</taxon>
        <taxon>Metazoa</taxon>
        <taxon>Spiralia</taxon>
        <taxon>Lophotrochozoa</taxon>
        <taxon>Platyhelminthes</taxon>
        <taxon>Rhabditophora</taxon>
        <taxon>Macrostomorpha</taxon>
        <taxon>Macrostomida</taxon>
        <taxon>Macrostomidae</taxon>
        <taxon>Macrostomum</taxon>
    </lineage>
</organism>
<evidence type="ECO:0000313" key="2">
    <source>
        <dbReference type="Proteomes" id="UP000095280"/>
    </source>
</evidence>